<feature type="signal peptide" evidence="1">
    <location>
        <begin position="1"/>
        <end position="20"/>
    </location>
</feature>
<evidence type="ECO:0000313" key="3">
    <source>
        <dbReference type="Proteomes" id="UP000250266"/>
    </source>
</evidence>
<dbReference type="GO" id="GO:0016787">
    <property type="term" value="F:hydrolase activity"/>
    <property type="evidence" value="ECO:0007669"/>
    <property type="project" value="UniProtKB-KW"/>
</dbReference>
<dbReference type="Proteomes" id="UP000250266">
    <property type="component" value="Unassembled WGS sequence"/>
</dbReference>
<sequence length="472" mass="51178">MRRSIGELLALAFAAVAASADCTGIKAISPKCSSKEAAFRRDYFYIGGEYVYEASFKSSIVSDQMYVEKLTPSNGVGQLYPLVLITVGVPLGAGWFNTPDNRKGWASYFVEKGSQVYILDIIAVGRSSQEDIAGYPMKIASTDTVTQNDYTAPQIIDPYPQSQNHTQWPGNGTRGDSIFDSFMFSMISLTSNATRGPSFLISHSAGATYPILMSDQCPSLIKGNINLEPGNTPFQNLGGSSTVPAVGRPSARPSGLTTTAIGYVPAINSSADLNTVTVGNDTATLRSCIMQVGPARKLPNIAKVPYVAFTGSASPHITYDQCTINYLIQAGGKPDWIKLGDIGIFGNGHFLYLEKNNLDIAAVVEKWIVKHAWPWFGMSRYHHVLEIRRDSACSVYTVAYSNQSVLFRSARTDTVMTAKASTIASTYNSGAGTLRMYTMHPTQPAEPTGRPEYYMNQLRAFATTDQVIGSTI</sequence>
<evidence type="ECO:0000256" key="1">
    <source>
        <dbReference type="SAM" id="SignalP"/>
    </source>
</evidence>
<keyword evidence="1" id="KW-0732">Signal</keyword>
<dbReference type="PANTHER" id="PTHR43194">
    <property type="entry name" value="HYDROLASE ALPHA/BETA FOLD FAMILY"/>
    <property type="match status" value="1"/>
</dbReference>
<dbReference type="SUPFAM" id="SSF53474">
    <property type="entry name" value="alpha/beta-Hydrolases"/>
    <property type="match status" value="1"/>
</dbReference>
<dbReference type="InterPro" id="IPR029058">
    <property type="entry name" value="AB_hydrolase_fold"/>
</dbReference>
<dbReference type="AlphaFoldDB" id="A0A8E2J8E2"/>
<reference evidence="2 3" key="1">
    <citation type="journal article" date="2016" name="Nat. Commun.">
        <title>Ectomycorrhizal ecology is imprinted in the genome of the dominant symbiotic fungus Cenococcum geophilum.</title>
        <authorList>
            <consortium name="DOE Joint Genome Institute"/>
            <person name="Peter M."/>
            <person name="Kohler A."/>
            <person name="Ohm R.A."/>
            <person name="Kuo A."/>
            <person name="Krutzmann J."/>
            <person name="Morin E."/>
            <person name="Arend M."/>
            <person name="Barry K.W."/>
            <person name="Binder M."/>
            <person name="Choi C."/>
            <person name="Clum A."/>
            <person name="Copeland A."/>
            <person name="Grisel N."/>
            <person name="Haridas S."/>
            <person name="Kipfer T."/>
            <person name="LaButti K."/>
            <person name="Lindquist E."/>
            <person name="Lipzen A."/>
            <person name="Maire R."/>
            <person name="Meier B."/>
            <person name="Mihaltcheva S."/>
            <person name="Molinier V."/>
            <person name="Murat C."/>
            <person name="Poggeler S."/>
            <person name="Quandt C.A."/>
            <person name="Sperisen C."/>
            <person name="Tritt A."/>
            <person name="Tisserant E."/>
            <person name="Crous P.W."/>
            <person name="Henrissat B."/>
            <person name="Nehls U."/>
            <person name="Egli S."/>
            <person name="Spatafora J.W."/>
            <person name="Grigoriev I.V."/>
            <person name="Martin F.M."/>
        </authorList>
    </citation>
    <scope>NUCLEOTIDE SEQUENCE [LARGE SCALE GENOMIC DNA]</scope>
    <source>
        <strain evidence="2 3">CBS 459.81</strain>
    </source>
</reference>
<dbReference type="PANTHER" id="PTHR43194:SF4">
    <property type="entry name" value="AB HYDROLASE-1 DOMAIN-CONTAINING PROTEIN"/>
    <property type="match status" value="1"/>
</dbReference>
<dbReference type="EMBL" id="KV745925">
    <property type="protein sequence ID" value="OCK73158.1"/>
    <property type="molecule type" value="Genomic_DNA"/>
</dbReference>
<evidence type="ECO:0000313" key="2">
    <source>
        <dbReference type="EMBL" id="OCK73158.1"/>
    </source>
</evidence>
<gene>
    <name evidence="2" type="ORF">K432DRAFT_430725</name>
</gene>
<accession>A0A8E2J8E2</accession>
<dbReference type="InterPro" id="IPR050228">
    <property type="entry name" value="Carboxylesterase_BioH"/>
</dbReference>
<dbReference type="OrthoDB" id="9978720at2759"/>
<proteinExistence type="predicted"/>
<dbReference type="CDD" id="cd12809">
    <property type="entry name" value="Esterase_713_like-2"/>
    <property type="match status" value="1"/>
</dbReference>
<keyword evidence="2" id="KW-0378">Hydrolase</keyword>
<feature type="chain" id="PRO_5034476004" evidence="1">
    <location>
        <begin position="21"/>
        <end position="472"/>
    </location>
</feature>
<protein>
    <submittedName>
        <fullName evidence="2">Alpha/beta-hydrolase</fullName>
    </submittedName>
</protein>
<dbReference type="Gene3D" id="3.40.50.1820">
    <property type="entry name" value="alpha/beta hydrolase"/>
    <property type="match status" value="1"/>
</dbReference>
<name>A0A8E2J8E2_9PEZI</name>
<keyword evidence="3" id="KW-1185">Reference proteome</keyword>
<organism evidence="2 3">
    <name type="scientific">Lepidopterella palustris CBS 459.81</name>
    <dbReference type="NCBI Taxonomy" id="1314670"/>
    <lineage>
        <taxon>Eukaryota</taxon>
        <taxon>Fungi</taxon>
        <taxon>Dikarya</taxon>
        <taxon>Ascomycota</taxon>
        <taxon>Pezizomycotina</taxon>
        <taxon>Dothideomycetes</taxon>
        <taxon>Pleosporomycetidae</taxon>
        <taxon>Mytilinidiales</taxon>
        <taxon>Argynnaceae</taxon>
        <taxon>Lepidopterella</taxon>
    </lineage>
</organism>